<dbReference type="SUPFAM" id="SSF63411">
    <property type="entry name" value="LuxS/MPP-like metallohydrolase"/>
    <property type="match status" value="2"/>
</dbReference>
<name>A0A252F542_9FIRM</name>
<protein>
    <recommendedName>
        <fullName evidence="5">Peptidase M16</fullName>
    </recommendedName>
</protein>
<dbReference type="OrthoDB" id="9811314at2"/>
<dbReference type="EMBL" id="NHOC01000004">
    <property type="protein sequence ID" value="OUM20871.1"/>
    <property type="molecule type" value="Genomic_DNA"/>
</dbReference>
<dbReference type="Gene3D" id="3.30.830.10">
    <property type="entry name" value="Metalloenzyme, LuxS/M16 peptidase-like"/>
    <property type="match status" value="2"/>
</dbReference>
<evidence type="ECO:0000259" key="1">
    <source>
        <dbReference type="Pfam" id="PF00675"/>
    </source>
</evidence>
<dbReference type="Proteomes" id="UP000194903">
    <property type="component" value="Unassembled WGS sequence"/>
</dbReference>
<sequence length="423" mass="47423">MTTISYPNLDDCIQTTVLDNGLHIYCVPRERGTKTFAMLAVNFGSVDCRFTLDGTKYDVTPGIAHFLEHKMFEEEDGNALQKFTALGAQPNAFTSHTMTAYHVTCTDRFYDCLEILLRFVTTPYFTDQNVAKEKGIIGQEIGMLDDTPSWQAYVGVLEGLYAEHPVRISVAGSKQTIEPIDPQVLGVCHRAFYSPANLALIVCGRYDFDRVVEMAERMTPKKSARIAARDYGTEPKQAMLPYIERRMAVSRPMFILGCKDTVPEQPYARQLIGELAATCVCGKSAPLYERLYRDGLIDRTFDPDYFTFPDGACAMFSGESRDPQAVRAALEAEMRRIADGGLEDAVFTRMKKAAYGKYIRRTNDPAEVCRMQAEACFSGASCFDFAEVFHSVTKQDIVRRIRQWSADGMTSLAVIAPQREDNT</sequence>
<dbReference type="InterPro" id="IPR050361">
    <property type="entry name" value="MPP/UQCRC_Complex"/>
</dbReference>
<dbReference type="PANTHER" id="PTHR11851">
    <property type="entry name" value="METALLOPROTEASE"/>
    <property type="match status" value="1"/>
</dbReference>
<evidence type="ECO:0000313" key="4">
    <source>
        <dbReference type="Proteomes" id="UP000194903"/>
    </source>
</evidence>
<keyword evidence="4" id="KW-1185">Reference proteome</keyword>
<dbReference type="GO" id="GO:0046872">
    <property type="term" value="F:metal ion binding"/>
    <property type="evidence" value="ECO:0007669"/>
    <property type="project" value="InterPro"/>
</dbReference>
<dbReference type="InterPro" id="IPR007863">
    <property type="entry name" value="Peptidase_M16_C"/>
</dbReference>
<dbReference type="Pfam" id="PF05193">
    <property type="entry name" value="Peptidase_M16_C"/>
    <property type="match status" value="1"/>
</dbReference>
<feature type="domain" description="Peptidase M16 C-terminal" evidence="2">
    <location>
        <begin position="183"/>
        <end position="353"/>
    </location>
</feature>
<proteinExistence type="predicted"/>
<reference evidence="3 4" key="1">
    <citation type="submission" date="2017-05" db="EMBL/GenBank/DDBJ databases">
        <title>Butyricicoccus porcorum sp. nov. a butyrate-producing bacterium from the swine intestinal tract.</title>
        <authorList>
            <person name="Trachsel J."/>
            <person name="Humphrey S."/>
            <person name="Allen H.K."/>
        </authorList>
    </citation>
    <scope>NUCLEOTIDE SEQUENCE [LARGE SCALE GENOMIC DNA]</scope>
    <source>
        <strain evidence="3">BB10</strain>
    </source>
</reference>
<dbReference type="NCBIfam" id="NF047421">
    <property type="entry name" value="YfmH_fam"/>
    <property type="match status" value="1"/>
</dbReference>
<accession>A0A252F542</accession>
<dbReference type="RefSeq" id="WP_087018220.1">
    <property type="nucleotide sequence ID" value="NZ_NHOC01000004.1"/>
</dbReference>
<evidence type="ECO:0000259" key="2">
    <source>
        <dbReference type="Pfam" id="PF05193"/>
    </source>
</evidence>
<evidence type="ECO:0008006" key="5">
    <source>
        <dbReference type="Google" id="ProtNLM"/>
    </source>
</evidence>
<evidence type="ECO:0000313" key="3">
    <source>
        <dbReference type="EMBL" id="OUM20871.1"/>
    </source>
</evidence>
<dbReference type="InterPro" id="IPR011765">
    <property type="entry name" value="Pept_M16_N"/>
</dbReference>
<dbReference type="Pfam" id="PF00675">
    <property type="entry name" value="Peptidase_M16"/>
    <property type="match status" value="1"/>
</dbReference>
<gene>
    <name evidence="3" type="ORF">CBW42_04580</name>
</gene>
<feature type="domain" description="Peptidase M16 N-terminal" evidence="1">
    <location>
        <begin position="60"/>
        <end position="167"/>
    </location>
</feature>
<dbReference type="PANTHER" id="PTHR11851:SF134">
    <property type="entry name" value="ZINC-DEPENDENT PROTEASE"/>
    <property type="match status" value="1"/>
</dbReference>
<dbReference type="AlphaFoldDB" id="A0A252F542"/>
<dbReference type="InterPro" id="IPR011249">
    <property type="entry name" value="Metalloenz_LuxS/M16"/>
</dbReference>
<organism evidence="3 4">
    <name type="scientific">Butyricicoccus porcorum</name>
    <dbReference type="NCBI Taxonomy" id="1945634"/>
    <lineage>
        <taxon>Bacteria</taxon>
        <taxon>Bacillati</taxon>
        <taxon>Bacillota</taxon>
        <taxon>Clostridia</taxon>
        <taxon>Eubacteriales</taxon>
        <taxon>Butyricicoccaceae</taxon>
        <taxon>Butyricicoccus</taxon>
    </lineage>
</organism>
<comment type="caution">
    <text evidence="3">The sequence shown here is derived from an EMBL/GenBank/DDBJ whole genome shotgun (WGS) entry which is preliminary data.</text>
</comment>